<organism evidence="7 8">
    <name type="scientific">Glycocaulis alkaliphilus</name>
    <dbReference type="NCBI Taxonomy" id="1434191"/>
    <lineage>
        <taxon>Bacteria</taxon>
        <taxon>Pseudomonadati</taxon>
        <taxon>Pseudomonadota</taxon>
        <taxon>Alphaproteobacteria</taxon>
        <taxon>Maricaulales</taxon>
        <taxon>Maricaulaceae</taxon>
        <taxon>Glycocaulis</taxon>
    </lineage>
</organism>
<evidence type="ECO:0000256" key="6">
    <source>
        <dbReference type="ARBA" id="ARBA00023136"/>
    </source>
</evidence>
<evidence type="ECO:0000256" key="2">
    <source>
        <dbReference type="ARBA" id="ARBA00005745"/>
    </source>
</evidence>
<evidence type="ECO:0000256" key="3">
    <source>
        <dbReference type="ARBA" id="ARBA00022475"/>
    </source>
</evidence>
<dbReference type="InterPro" id="IPR018076">
    <property type="entry name" value="T2SS_GspF_dom"/>
</dbReference>
<keyword evidence="5" id="KW-1133">Transmembrane helix</keyword>
<dbReference type="Pfam" id="PF00482">
    <property type="entry name" value="T2SSF"/>
    <property type="match status" value="2"/>
</dbReference>
<dbReference type="PANTHER" id="PTHR30012">
    <property type="entry name" value="GENERAL SECRETION PATHWAY PROTEIN"/>
    <property type="match status" value="1"/>
</dbReference>
<evidence type="ECO:0000256" key="1">
    <source>
        <dbReference type="ARBA" id="ARBA00004651"/>
    </source>
</evidence>
<dbReference type="PANTHER" id="PTHR30012:SF0">
    <property type="entry name" value="TYPE II SECRETION SYSTEM PROTEIN F-RELATED"/>
    <property type="match status" value="1"/>
</dbReference>
<comment type="similarity">
    <text evidence="2">Belongs to the GSP F family.</text>
</comment>
<evidence type="ECO:0000256" key="5">
    <source>
        <dbReference type="ARBA" id="ARBA00022989"/>
    </source>
</evidence>
<dbReference type="KEGG" id="gak:X907_0566"/>
<evidence type="ECO:0000313" key="8">
    <source>
        <dbReference type="Proteomes" id="UP000286954"/>
    </source>
</evidence>
<sequence length="401" mass="43188">MSGAYRYKGLRPDGRSVEGRITAASEQEAVTQLAGQRIQAFEVVPDTANRRRFARRKAGARDRVRVLRQLSMLVRAGAPLLTCFDSLLEDEPCLEIHDKLRGIRSDLRGGGRLSLALSRHFPDLPDYAPRLVELGEATGSLAERLAEVSGQMERDLTAAEELRNALAYPAFLAFAGVGAVLFIFMVVVPRFSALLSEARGEIPLVSRIVLSIGQTVSEHSVLVLGGLALLVVIGIRLVSLSSTRRALVGVAFRTPVLGRFLNASDTARWARVTGTALAAGASLLDALTLAERGVMSARRREGLAEARRAVRSGEPLEAALRANTDMDAMTLNLIRTGRLSGAMADMLLFVAESGEQQARNLSKRLTSLAEPLAIAFIASIIGLVVVSLVLAMSSLYSFDIQ</sequence>
<dbReference type="GO" id="GO:0005886">
    <property type="term" value="C:plasma membrane"/>
    <property type="evidence" value="ECO:0007669"/>
    <property type="project" value="UniProtKB-SubCell"/>
</dbReference>
<dbReference type="AlphaFoldDB" id="A0A3T0E6W1"/>
<proteinExistence type="inferred from homology"/>
<keyword evidence="8" id="KW-1185">Reference proteome</keyword>
<comment type="subcellular location">
    <subcellularLocation>
        <location evidence="1">Cell membrane</location>
        <topology evidence="1">Multi-pass membrane protein</topology>
    </subcellularLocation>
</comment>
<accession>A0A3T0E6W1</accession>
<dbReference type="EMBL" id="CP018911">
    <property type="protein sequence ID" value="AZU03113.1"/>
    <property type="molecule type" value="Genomic_DNA"/>
</dbReference>
<protein>
    <submittedName>
        <fullName evidence="7">Type II secretion system protein</fullName>
    </submittedName>
</protein>
<name>A0A3T0E6W1_9PROT</name>
<dbReference type="RefSeq" id="WP_127565531.1">
    <property type="nucleotide sequence ID" value="NZ_BMFB01000002.1"/>
</dbReference>
<keyword evidence="3" id="KW-1003">Cell membrane</keyword>
<keyword evidence="4" id="KW-0812">Transmembrane</keyword>
<gene>
    <name evidence="7" type="ORF">X907_0566</name>
</gene>
<dbReference type="GO" id="GO:0015628">
    <property type="term" value="P:protein secretion by the type II secretion system"/>
    <property type="evidence" value="ECO:0007669"/>
    <property type="project" value="TreeGrafter"/>
</dbReference>
<dbReference type="InterPro" id="IPR042094">
    <property type="entry name" value="T2SS_GspF_sf"/>
</dbReference>
<dbReference type="InterPro" id="IPR003004">
    <property type="entry name" value="GspF/PilC"/>
</dbReference>
<keyword evidence="6" id="KW-0472">Membrane</keyword>
<evidence type="ECO:0000256" key="4">
    <source>
        <dbReference type="ARBA" id="ARBA00022692"/>
    </source>
</evidence>
<dbReference type="OrthoDB" id="7628664at2"/>
<dbReference type="Gene3D" id="1.20.81.30">
    <property type="entry name" value="Type II secretion system (T2SS), domain F"/>
    <property type="match status" value="2"/>
</dbReference>
<dbReference type="Proteomes" id="UP000286954">
    <property type="component" value="Chromosome"/>
</dbReference>
<dbReference type="PRINTS" id="PR00812">
    <property type="entry name" value="BCTERIALGSPF"/>
</dbReference>
<evidence type="ECO:0000313" key="7">
    <source>
        <dbReference type="EMBL" id="AZU03113.1"/>
    </source>
</evidence>
<reference evidence="7 8" key="1">
    <citation type="submission" date="2016-12" db="EMBL/GenBank/DDBJ databases">
        <title>The genome of dimorphic prosthecate Glycocaulis alkaliphilus 6b-8t, isolated from crude oil dictates its adaptability in petroleum environments.</title>
        <authorList>
            <person name="Wu X.-L."/>
            <person name="Geng S."/>
        </authorList>
    </citation>
    <scope>NUCLEOTIDE SEQUENCE [LARGE SCALE GENOMIC DNA]</scope>
    <source>
        <strain evidence="7 8">6B-8</strain>
    </source>
</reference>